<name>A0A2S6HSF1_9FIRM</name>
<evidence type="ECO:0000313" key="2">
    <source>
        <dbReference type="EMBL" id="PPK80615.1"/>
    </source>
</evidence>
<accession>A0A2S6HSF1</accession>
<keyword evidence="1" id="KW-1133">Transmembrane helix</keyword>
<dbReference type="Proteomes" id="UP000237749">
    <property type="component" value="Unassembled WGS sequence"/>
</dbReference>
<keyword evidence="3" id="KW-1185">Reference proteome</keyword>
<dbReference type="EMBL" id="PTJA01000006">
    <property type="protein sequence ID" value="PPK80615.1"/>
    <property type="molecule type" value="Genomic_DNA"/>
</dbReference>
<keyword evidence="1" id="KW-0812">Transmembrane</keyword>
<gene>
    <name evidence="2" type="ORF">BXY41_106205</name>
</gene>
<proteinExistence type="predicted"/>
<sequence length="1066" mass="115278">MVKLEGMTLEKLQVIIEAYTKPYRDELEKVKKQTTNTAAHVERQTSKMASSFKKIAAVVAAVLSITAIVAFGKSCIDLGSQLAEVDNVIQQAVPSMENRIDSFAKNAIEKFGMSEISAKRYAGVFASMARGFKFSEESAASMGVTLTGLAADVASFYDTSQSEAFTKLKSVFTGETETLKDLGVVMTQAALDAWALENGYGKVTAKMSEAEKVALRYAFVQDKLRFANGDFARTSGSWANQVRILTERFNALKATVGQGLINAFTPVIQVINVVLSKLQTMANYFKAFTSALFGDRGGNGNGVADTMENAVGSSGAISDNLGNAAKSAKEMNKQLSAFDELNNLSSSNGKDGGAGGGAVPDLGNLNGELFAGVTVNPALEASAQKIKDLVDSIKEAAEPTRVALERLWNEGLAKFGTFVWTGLKDFYHEFLVPIGKWTLGTGIPMFADAVNNFLMKVNWPVINEALRNFWRALEPFAEKVGEGLLKFFYDLLNVGAGFINVVVPGGLNAIAKALNSIDPDNAERIGYALGVIATALIGFKAITEVLDSIKTFITFVSGLKIISVLKNFIEMIAVIKIGAGTFSEALAVYFPKITGVVKFFKDFAEMILVIKTGAGTFGEALAVYFPKISGFFTSVLKFGNGLSALTQGLSGSAAFEVIVVEILGWINSALEKLLPDWVNKFFGNLISGLVSGAVVGSWVPGLGTLAGAIVGGIIGALNGIEIDGKSILKIIGDKIFNWDTMQSLFKTAEDAFKRAFSGNQAWYQIGADILLGIGAGISGAFAYLLEPIGDLLDWIVEGICSVFGIHSPAESMKPYGGYILLGIVEGFKNTFGEWTTALNEWYTNYIAPWFTVQKWGDLYKTIKEQLKKTWDETVGAWKTDITGWWDKEVSPWFTLEKWKGIMSKVPEAFTTTFRNAIDGARSLFNKFIDWLNEKMKFQWDGVEIAGKTVIEGGSFQLFTIPQIPAFASGGYPTTGEMFLARESGPELVGRIGSRTAVANNDQITDGIATAVTVANAEQNQLLREQNELLRAILAKPGVNKSDVVDLWKSGADDYRQNTGQQLGMVY</sequence>
<comment type="caution">
    <text evidence="2">The sequence shown here is derived from an EMBL/GenBank/DDBJ whole genome shotgun (WGS) entry which is preliminary data.</text>
</comment>
<evidence type="ECO:0000313" key="3">
    <source>
        <dbReference type="Proteomes" id="UP000237749"/>
    </source>
</evidence>
<feature type="transmembrane region" description="Helical" evidence="1">
    <location>
        <begin position="55"/>
        <end position="72"/>
    </location>
</feature>
<dbReference type="RefSeq" id="WP_242980196.1">
    <property type="nucleotide sequence ID" value="NZ_PTJA01000006.1"/>
</dbReference>
<dbReference type="AlphaFoldDB" id="A0A2S6HSF1"/>
<evidence type="ECO:0000256" key="1">
    <source>
        <dbReference type="SAM" id="Phobius"/>
    </source>
</evidence>
<organism evidence="2 3">
    <name type="scientific">Lacrimispora xylanisolvens</name>
    <dbReference type="NCBI Taxonomy" id="384636"/>
    <lineage>
        <taxon>Bacteria</taxon>
        <taxon>Bacillati</taxon>
        <taxon>Bacillota</taxon>
        <taxon>Clostridia</taxon>
        <taxon>Lachnospirales</taxon>
        <taxon>Lachnospiraceae</taxon>
        <taxon>Lacrimispora</taxon>
    </lineage>
</organism>
<reference evidence="2 3" key="1">
    <citation type="submission" date="2018-02" db="EMBL/GenBank/DDBJ databases">
        <title>Genomic Encyclopedia of Archaeal and Bacterial Type Strains, Phase II (KMG-II): from individual species to whole genera.</title>
        <authorList>
            <person name="Goeker M."/>
        </authorList>
    </citation>
    <scope>NUCLEOTIDE SEQUENCE [LARGE SCALE GENOMIC DNA]</scope>
    <source>
        <strain evidence="2 3">DSM 3808</strain>
    </source>
</reference>
<keyword evidence="1" id="KW-0472">Membrane</keyword>
<evidence type="ECO:0008006" key="4">
    <source>
        <dbReference type="Google" id="ProtNLM"/>
    </source>
</evidence>
<protein>
    <recommendedName>
        <fullName evidence="4">Phage-related protein</fullName>
    </recommendedName>
</protein>